<proteinExistence type="predicted"/>
<dbReference type="InterPro" id="IPR029063">
    <property type="entry name" value="SAM-dependent_MTases_sf"/>
</dbReference>
<dbReference type="Proteomes" id="UP000472355">
    <property type="component" value="Unassembled WGS sequence"/>
</dbReference>
<dbReference type="CDD" id="cd02440">
    <property type="entry name" value="AdoMet_MTases"/>
    <property type="match status" value="1"/>
</dbReference>
<comment type="caution">
    <text evidence="2">The sequence shown here is derived from an EMBL/GenBank/DDBJ whole genome shotgun (WGS) entry which is preliminary data.</text>
</comment>
<organism evidence="2 3">
    <name type="scientific">Clostridium botulinum</name>
    <dbReference type="NCBI Taxonomy" id="1491"/>
    <lineage>
        <taxon>Bacteria</taxon>
        <taxon>Bacillati</taxon>
        <taxon>Bacillota</taxon>
        <taxon>Clostridia</taxon>
        <taxon>Eubacteriales</taxon>
        <taxon>Clostridiaceae</taxon>
        <taxon>Clostridium</taxon>
    </lineage>
</organism>
<name>A0A6M0ST33_CLOBO</name>
<dbReference type="AlphaFoldDB" id="A0A6M0ST33"/>
<evidence type="ECO:0000313" key="3">
    <source>
        <dbReference type="Proteomes" id="UP000472355"/>
    </source>
</evidence>
<evidence type="ECO:0000313" key="2">
    <source>
        <dbReference type="EMBL" id="NFA44460.1"/>
    </source>
</evidence>
<gene>
    <name evidence="2" type="ORF">EXM65_18340</name>
</gene>
<dbReference type="Pfam" id="PF13649">
    <property type="entry name" value="Methyltransf_25"/>
    <property type="match status" value="1"/>
</dbReference>
<dbReference type="InterPro" id="IPR041698">
    <property type="entry name" value="Methyltransf_25"/>
</dbReference>
<feature type="domain" description="Methyltransferase" evidence="1">
    <location>
        <begin position="37"/>
        <end position="93"/>
    </location>
</feature>
<keyword evidence="2" id="KW-0489">Methyltransferase</keyword>
<dbReference type="GO" id="GO:0008168">
    <property type="term" value="F:methyltransferase activity"/>
    <property type="evidence" value="ECO:0007669"/>
    <property type="project" value="UniProtKB-KW"/>
</dbReference>
<dbReference type="EMBL" id="SGKU01000086">
    <property type="protein sequence ID" value="NFA44460.1"/>
    <property type="molecule type" value="Genomic_DNA"/>
</dbReference>
<dbReference type="GO" id="GO:0032259">
    <property type="term" value="P:methylation"/>
    <property type="evidence" value="ECO:0007669"/>
    <property type="project" value="UniProtKB-KW"/>
</dbReference>
<dbReference type="Gene3D" id="3.40.50.150">
    <property type="entry name" value="Vaccinia Virus protein VP39"/>
    <property type="match status" value="1"/>
</dbReference>
<reference evidence="2 3" key="1">
    <citation type="submission" date="2019-02" db="EMBL/GenBank/DDBJ databases">
        <title>Genome sequencing of Clostridium botulinum clinical isolates.</title>
        <authorList>
            <person name="Brunt J."/>
            <person name="Van Vliet A.H.M."/>
            <person name="Stringer S.C."/>
            <person name="Grant K.A."/>
            <person name="Carter A.C."/>
            <person name="Peck M.W."/>
        </authorList>
    </citation>
    <scope>NUCLEOTIDE SEQUENCE [LARGE SCALE GENOMIC DNA]</scope>
    <source>
        <strain evidence="2 3">H113700579</strain>
    </source>
</reference>
<accession>A0A6M0ST33</accession>
<protein>
    <submittedName>
        <fullName evidence="2">Class I SAM-dependent methyltransferase</fullName>
    </submittedName>
</protein>
<evidence type="ECO:0000259" key="1">
    <source>
        <dbReference type="Pfam" id="PF13649"/>
    </source>
</evidence>
<dbReference type="SUPFAM" id="SSF53335">
    <property type="entry name" value="S-adenosyl-L-methionine-dependent methyltransferases"/>
    <property type="match status" value="1"/>
</dbReference>
<sequence>MEDKKLYADQWYNSAKYFYGNGSYTLMCKAIKKYKTVLEIGCGTGQSTLSLLENGHKVITIEKNEFCIEKAKTLLKEKGHNVGTIESNILDCDVILLPLELFDNSLLNSISNIPFDVVICWNVGSYFNKSMLQYYIPIMIEHRFGIEYIKSNTESSYAELIQVQACKIAIDHNVPVHFIDRGLEKYTRWNDTYFVALKREFGFSKIRYDNFKTKSMSEGGRLLVTHGVRHDSRDLDLYLNSALLIP</sequence>
<keyword evidence="2" id="KW-0808">Transferase</keyword>